<reference evidence="3" key="1">
    <citation type="submission" date="2017-02" db="UniProtKB">
        <authorList>
            <consortium name="WormBaseParasite"/>
        </authorList>
    </citation>
    <scope>IDENTIFICATION</scope>
</reference>
<keyword evidence="2" id="KW-1185">Reference proteome</keyword>
<evidence type="ECO:0000313" key="2">
    <source>
        <dbReference type="Proteomes" id="UP000038045"/>
    </source>
</evidence>
<dbReference type="AlphaFoldDB" id="A0A0N5A5Y6"/>
<dbReference type="Proteomes" id="UP000038045">
    <property type="component" value="Unplaced"/>
</dbReference>
<feature type="region of interest" description="Disordered" evidence="1">
    <location>
        <begin position="1"/>
        <end position="212"/>
    </location>
</feature>
<feature type="compositionally biased region" description="Basic residues" evidence="1">
    <location>
        <begin position="24"/>
        <end position="35"/>
    </location>
</feature>
<sequence>RGRTLGGGHHGPGGGRLPADRGGHGGRHRLRHPRGHGGPGGGDRDAEPERRLGRRRRHPVPEALRPAGRDRGRGGGGAGRADAGGVAPDRGRGRADPGPAAGVWRPAGADRLPLAGGGGRGLVKHEVPDADRRGGADVADGPVRLRRAGSRSDACAGAGAGGRHCLPDRPLGRARQRRHPPVGAGQGRPAADLGRQSGGASPGAARPDAGVQEAVQLLRRPGL</sequence>
<proteinExistence type="predicted"/>
<evidence type="ECO:0000256" key="1">
    <source>
        <dbReference type="SAM" id="MobiDB-lite"/>
    </source>
</evidence>
<accession>A0A0N5A5Y6</accession>
<feature type="compositionally biased region" description="Basic and acidic residues" evidence="1">
    <location>
        <begin position="42"/>
        <end position="51"/>
    </location>
</feature>
<organism evidence="2 3">
    <name type="scientific">Parastrongyloides trichosuri</name>
    <name type="common">Possum-specific nematode worm</name>
    <dbReference type="NCBI Taxonomy" id="131310"/>
    <lineage>
        <taxon>Eukaryota</taxon>
        <taxon>Metazoa</taxon>
        <taxon>Ecdysozoa</taxon>
        <taxon>Nematoda</taxon>
        <taxon>Chromadorea</taxon>
        <taxon>Rhabditida</taxon>
        <taxon>Tylenchina</taxon>
        <taxon>Panagrolaimomorpha</taxon>
        <taxon>Strongyloidoidea</taxon>
        <taxon>Strongyloididae</taxon>
        <taxon>Parastrongyloides</taxon>
    </lineage>
</organism>
<name>A0A0N5A5Y6_PARTI</name>
<feature type="compositionally biased region" description="Gly residues" evidence="1">
    <location>
        <begin position="1"/>
        <end position="16"/>
    </location>
</feature>
<feature type="compositionally biased region" description="Low complexity" evidence="1">
    <location>
        <begin position="96"/>
        <end position="114"/>
    </location>
</feature>
<feature type="compositionally biased region" description="Basic and acidic residues" evidence="1">
    <location>
        <begin position="123"/>
        <end position="135"/>
    </location>
</feature>
<protein>
    <submittedName>
        <fullName evidence="3">Transcriptional regulator, AcrR family</fullName>
    </submittedName>
</protein>
<dbReference type="WBParaSite" id="PTRK_0001730600.1">
    <property type="protein sequence ID" value="PTRK_0001730600.1"/>
    <property type="gene ID" value="PTRK_0001730600"/>
</dbReference>
<evidence type="ECO:0000313" key="3">
    <source>
        <dbReference type="WBParaSite" id="PTRK_0001730600.1"/>
    </source>
</evidence>